<dbReference type="EMBL" id="MLKD01000015">
    <property type="protein sequence ID" value="OQE19409.1"/>
    <property type="molecule type" value="Genomic_DNA"/>
</dbReference>
<sequence>MKWKKTRMRLNLVHHPPYPKSLNASAAANNRPYMIIL</sequence>
<accession>A0A1V6T0C5</accession>
<protein>
    <submittedName>
        <fullName evidence="1">Uncharacterized protein</fullName>
    </submittedName>
</protein>
<name>A0A1V6T0C5_9EURO</name>
<keyword evidence="2" id="KW-1185">Reference proteome</keyword>
<evidence type="ECO:0000313" key="2">
    <source>
        <dbReference type="Proteomes" id="UP000191285"/>
    </source>
</evidence>
<gene>
    <name evidence="1" type="ORF">PENSTE_c015G06200</name>
</gene>
<evidence type="ECO:0000313" key="1">
    <source>
        <dbReference type="EMBL" id="OQE19409.1"/>
    </source>
</evidence>
<dbReference type="AlphaFoldDB" id="A0A1V6T0C5"/>
<comment type="caution">
    <text evidence="1">The sequence shown here is derived from an EMBL/GenBank/DDBJ whole genome shotgun (WGS) entry which is preliminary data.</text>
</comment>
<reference evidence="2" key="1">
    <citation type="journal article" date="2017" name="Nat. Microbiol.">
        <title>Global analysis of biosynthetic gene clusters reveals vast potential of secondary metabolite production in Penicillium species.</title>
        <authorList>
            <person name="Nielsen J.C."/>
            <person name="Grijseels S."/>
            <person name="Prigent S."/>
            <person name="Ji B."/>
            <person name="Dainat J."/>
            <person name="Nielsen K.F."/>
            <person name="Frisvad J.C."/>
            <person name="Workman M."/>
            <person name="Nielsen J."/>
        </authorList>
    </citation>
    <scope>NUCLEOTIDE SEQUENCE [LARGE SCALE GENOMIC DNA]</scope>
    <source>
        <strain evidence="2">IBT 24891</strain>
    </source>
</reference>
<organism evidence="1 2">
    <name type="scientific">Penicillium steckii</name>
    <dbReference type="NCBI Taxonomy" id="303698"/>
    <lineage>
        <taxon>Eukaryota</taxon>
        <taxon>Fungi</taxon>
        <taxon>Dikarya</taxon>
        <taxon>Ascomycota</taxon>
        <taxon>Pezizomycotina</taxon>
        <taxon>Eurotiomycetes</taxon>
        <taxon>Eurotiomycetidae</taxon>
        <taxon>Eurotiales</taxon>
        <taxon>Aspergillaceae</taxon>
        <taxon>Penicillium</taxon>
    </lineage>
</organism>
<dbReference type="Proteomes" id="UP000191285">
    <property type="component" value="Unassembled WGS sequence"/>
</dbReference>
<proteinExistence type="predicted"/>